<evidence type="ECO:0000313" key="2">
    <source>
        <dbReference type="Proteomes" id="UP000254293"/>
    </source>
</evidence>
<keyword evidence="2" id="KW-1185">Reference proteome</keyword>
<dbReference type="Proteomes" id="UP000254293">
    <property type="component" value="Unassembled WGS sequence"/>
</dbReference>
<accession>A0A377R2I6</accession>
<name>A0A377R2I6_9NEIS</name>
<reference evidence="1 2" key="1">
    <citation type="submission" date="2018-06" db="EMBL/GenBank/DDBJ databases">
        <authorList>
            <consortium name="Pathogen Informatics"/>
            <person name="Doyle S."/>
        </authorList>
    </citation>
    <scope>NUCLEOTIDE SEQUENCE [LARGE SCALE GENOMIC DNA]</scope>
    <source>
        <strain evidence="1 2">NCTC13336</strain>
    </source>
</reference>
<dbReference type="RefSeq" id="WP_115309050.1">
    <property type="nucleotide sequence ID" value="NZ_UGJJ01000003.1"/>
</dbReference>
<proteinExistence type="predicted"/>
<dbReference type="OrthoDB" id="8604635at2"/>
<protein>
    <submittedName>
        <fullName evidence="1">Uncharacterized protein</fullName>
    </submittedName>
</protein>
<gene>
    <name evidence="1" type="ORF">NCTC13336_02044</name>
</gene>
<organism evidence="1 2">
    <name type="scientific">Kingella potus</name>
    <dbReference type="NCBI Taxonomy" id="265175"/>
    <lineage>
        <taxon>Bacteria</taxon>
        <taxon>Pseudomonadati</taxon>
        <taxon>Pseudomonadota</taxon>
        <taxon>Betaproteobacteria</taxon>
        <taxon>Neisseriales</taxon>
        <taxon>Neisseriaceae</taxon>
        <taxon>Kingella</taxon>
    </lineage>
</organism>
<sequence>MAHLILHPLEGLEVAGRGRLDFGCRKEAALSLLGEPCSSNDHAFYYETLDCHVYFDAQGIVDFFDIPEGPFLQSGNSVEIYGQDPFSLHADGLYTLLARHNGTAKITGDAPYSYRFCGINTAIWRETYEDEIRQMMAEYPHEAELLALELPKGNNYWSIGIGSADCYSKKPKRCLP</sequence>
<dbReference type="AlphaFoldDB" id="A0A377R2I6"/>
<evidence type="ECO:0000313" key="1">
    <source>
        <dbReference type="EMBL" id="STR03148.1"/>
    </source>
</evidence>
<dbReference type="EMBL" id="UGJJ01000003">
    <property type="protein sequence ID" value="STR03148.1"/>
    <property type="molecule type" value="Genomic_DNA"/>
</dbReference>